<gene>
    <name evidence="2" type="ORF">SAMN05660653_01922</name>
</gene>
<dbReference type="Proteomes" id="UP000198771">
    <property type="component" value="Unassembled WGS sequence"/>
</dbReference>
<dbReference type="SUPFAM" id="SSF47413">
    <property type="entry name" value="lambda repressor-like DNA-binding domains"/>
    <property type="match status" value="1"/>
</dbReference>
<reference evidence="2 3" key="1">
    <citation type="submission" date="2016-10" db="EMBL/GenBank/DDBJ databases">
        <authorList>
            <person name="de Groot N.N."/>
        </authorList>
    </citation>
    <scope>NUCLEOTIDE SEQUENCE [LARGE SCALE GENOMIC DNA]</scope>
    <source>
        <strain evidence="2 3">ASO4-2</strain>
    </source>
</reference>
<dbReference type="EMBL" id="FMXO01000010">
    <property type="protein sequence ID" value="SDB40189.1"/>
    <property type="molecule type" value="Genomic_DNA"/>
</dbReference>
<dbReference type="PROSITE" id="PS50943">
    <property type="entry name" value="HTH_CROC1"/>
    <property type="match status" value="1"/>
</dbReference>
<accession>A0A1G6D555</accession>
<evidence type="ECO:0000313" key="2">
    <source>
        <dbReference type="EMBL" id="SDB40189.1"/>
    </source>
</evidence>
<evidence type="ECO:0000313" key="3">
    <source>
        <dbReference type="Proteomes" id="UP000198771"/>
    </source>
</evidence>
<feature type="domain" description="HTH cro/C1-type" evidence="1">
    <location>
        <begin position="21"/>
        <end position="49"/>
    </location>
</feature>
<dbReference type="AlphaFoldDB" id="A0A1G6D555"/>
<dbReference type="STRING" id="617002.SAMN05660653_01922"/>
<keyword evidence="3" id="KW-1185">Reference proteome</keyword>
<evidence type="ECO:0000259" key="1">
    <source>
        <dbReference type="PROSITE" id="PS50943"/>
    </source>
</evidence>
<dbReference type="Pfam" id="PF13560">
    <property type="entry name" value="HTH_31"/>
    <property type="match status" value="1"/>
</dbReference>
<dbReference type="InterPro" id="IPR010982">
    <property type="entry name" value="Lambda_DNA-bd_dom_sf"/>
</dbReference>
<protein>
    <submittedName>
        <fullName evidence="2">Helix-turn-helix domain-containing protein</fullName>
    </submittedName>
</protein>
<dbReference type="Gene3D" id="1.10.260.40">
    <property type="entry name" value="lambda repressor-like DNA-binding domains"/>
    <property type="match status" value="1"/>
</dbReference>
<name>A0A1G6D555_9BACT</name>
<dbReference type="GO" id="GO:0003677">
    <property type="term" value="F:DNA binding"/>
    <property type="evidence" value="ECO:0007669"/>
    <property type="project" value="InterPro"/>
</dbReference>
<dbReference type="InterPro" id="IPR001387">
    <property type="entry name" value="Cro/C1-type_HTH"/>
</dbReference>
<dbReference type="RefSeq" id="WP_092120664.1">
    <property type="nucleotide sequence ID" value="NZ_FMXO01000010.1"/>
</dbReference>
<sequence length="106" mass="11590">MAKLKPPLSVRQGLVHLGEDLRRARLRRGLKMTLVAERAGISRETLAKIQKGDPGVSMGAYAAVIFALGMGTKWMRLADISNDPVGQALETERLPKRARGLQKLGE</sequence>
<dbReference type="OrthoDB" id="5422231at2"/>
<organism evidence="2 3">
    <name type="scientific">Desulfonatronum thiosulfatophilum</name>
    <dbReference type="NCBI Taxonomy" id="617002"/>
    <lineage>
        <taxon>Bacteria</taxon>
        <taxon>Pseudomonadati</taxon>
        <taxon>Thermodesulfobacteriota</taxon>
        <taxon>Desulfovibrionia</taxon>
        <taxon>Desulfovibrionales</taxon>
        <taxon>Desulfonatronaceae</taxon>
        <taxon>Desulfonatronum</taxon>
    </lineage>
</organism>
<proteinExistence type="predicted"/>